<evidence type="ECO:0000256" key="4">
    <source>
        <dbReference type="ARBA" id="ARBA00022483"/>
    </source>
</evidence>
<keyword evidence="4" id="KW-0268">Exocytosis</keyword>
<evidence type="ECO:0000256" key="10">
    <source>
        <dbReference type="ARBA" id="ARBA00023028"/>
    </source>
</evidence>
<evidence type="ECO:0000256" key="16">
    <source>
        <dbReference type="ARBA" id="ARBA00023298"/>
    </source>
</evidence>
<dbReference type="InterPro" id="IPR037059">
    <property type="entry name" value="RHD_DNA_bind_dom_sf"/>
</dbReference>
<evidence type="ECO:0000256" key="7">
    <source>
        <dbReference type="ARBA" id="ARBA00022656"/>
    </source>
</evidence>
<evidence type="ECO:0000256" key="2">
    <source>
        <dbReference type="ARBA" id="ARBA00004175"/>
    </source>
</evidence>
<dbReference type="AlphaFoldDB" id="A0AAV6U4F6"/>
<keyword evidence="10" id="KW-0638">Presynaptic neurotoxin</keyword>
<dbReference type="SUPFAM" id="SSF47986">
    <property type="entry name" value="DEATH domain"/>
    <property type="match status" value="1"/>
</dbReference>
<dbReference type="PROSITE" id="PS50297">
    <property type="entry name" value="ANK_REP_REGION"/>
    <property type="match status" value="2"/>
</dbReference>
<dbReference type="Pfam" id="PF00554">
    <property type="entry name" value="RHD_DNA_bind"/>
    <property type="match status" value="1"/>
</dbReference>
<dbReference type="Gene3D" id="2.60.40.340">
    <property type="entry name" value="Rel homology domain (RHD), DNA-binding domain"/>
    <property type="match status" value="1"/>
</dbReference>
<reference evidence="22 23" key="1">
    <citation type="journal article" date="2022" name="Nat. Ecol. Evol.">
        <title>A masculinizing supergene underlies an exaggerated male reproductive morph in a spider.</title>
        <authorList>
            <person name="Hendrickx F."/>
            <person name="De Corte Z."/>
            <person name="Sonet G."/>
            <person name="Van Belleghem S.M."/>
            <person name="Kostlbacher S."/>
            <person name="Vangestel C."/>
        </authorList>
    </citation>
    <scope>NUCLEOTIDE SEQUENCE [LARGE SCALE GENOMIC DNA]</scope>
    <source>
        <strain evidence="22">W744_W776</strain>
    </source>
</reference>
<keyword evidence="5" id="KW-0964">Secreted</keyword>
<dbReference type="GO" id="GO:0005634">
    <property type="term" value="C:nucleus"/>
    <property type="evidence" value="ECO:0007669"/>
    <property type="project" value="UniProtKB-SubCell"/>
</dbReference>
<dbReference type="InterPro" id="IPR011539">
    <property type="entry name" value="RHD_DNA_bind_dom"/>
</dbReference>
<evidence type="ECO:0000313" key="22">
    <source>
        <dbReference type="EMBL" id="KAG8178713.1"/>
    </source>
</evidence>
<dbReference type="GO" id="GO:0090729">
    <property type="term" value="F:toxin activity"/>
    <property type="evidence" value="ECO:0007669"/>
    <property type="project" value="UniProtKB-KW"/>
</dbReference>
<dbReference type="InterPro" id="IPR008967">
    <property type="entry name" value="p53-like_TF_DNA-bd_sf"/>
</dbReference>
<feature type="compositionally biased region" description="Polar residues" evidence="19">
    <location>
        <begin position="345"/>
        <end position="359"/>
    </location>
</feature>
<keyword evidence="9" id="KW-0805">Transcription regulation</keyword>
<feature type="repeat" description="ANK" evidence="17">
    <location>
        <begin position="813"/>
        <end position="845"/>
    </location>
</feature>
<feature type="region of interest" description="Disordered" evidence="19">
    <location>
        <begin position="921"/>
        <end position="950"/>
    </location>
</feature>
<keyword evidence="14" id="KW-0804">Transcription</keyword>
<evidence type="ECO:0000256" key="3">
    <source>
        <dbReference type="ARBA" id="ARBA00004613"/>
    </source>
</evidence>
<dbReference type="Gene3D" id="1.10.533.10">
    <property type="entry name" value="Death Domain, Fas"/>
    <property type="match status" value="1"/>
</dbReference>
<feature type="repeat" description="ANK" evidence="17">
    <location>
        <begin position="740"/>
        <end position="772"/>
    </location>
</feature>
<feature type="domain" description="RHD" evidence="21">
    <location>
        <begin position="49"/>
        <end position="226"/>
    </location>
</feature>
<dbReference type="GO" id="GO:0007165">
    <property type="term" value="P:signal transduction"/>
    <property type="evidence" value="ECO:0007669"/>
    <property type="project" value="InterPro"/>
</dbReference>
<evidence type="ECO:0008006" key="24">
    <source>
        <dbReference type="Google" id="ProtNLM"/>
    </source>
</evidence>
<dbReference type="Proteomes" id="UP000827092">
    <property type="component" value="Unassembled WGS sequence"/>
</dbReference>
<dbReference type="SUPFAM" id="SSF81296">
    <property type="entry name" value="E set domains"/>
    <property type="match status" value="1"/>
</dbReference>
<evidence type="ECO:0000256" key="8">
    <source>
        <dbReference type="ARBA" id="ARBA00022699"/>
    </source>
</evidence>
<dbReference type="Gene3D" id="2.60.40.10">
    <property type="entry name" value="Immunoglobulins"/>
    <property type="match status" value="1"/>
</dbReference>
<dbReference type="SUPFAM" id="SSF49417">
    <property type="entry name" value="p53-like transcription factors"/>
    <property type="match status" value="1"/>
</dbReference>
<keyword evidence="7" id="KW-0800">Toxin</keyword>
<sequence>MTTTSISMNEESFYHTSFTYQNLETSPNTYYQVPSLSDNSNDVYLNESDMQPYLNIEVQPCDKFRFRYSSETGSHGKVRGPEKNRSKTNFPTVKLYNRDNSRGKIEVKASLYTFEKESRPHILELVGKNCREGGCWETLSDNDTAIFRFLEIENKRKEEAINILMERKIKHVGRRQNKEKMKEEAQEEFKSLNMNCTRLCFEAFQNGNPITGKVFSYPIKNLKSTSSDLKISRISSCSGSCKGGDEIILLCDKINKDDIEIHFYEKGEDDAVLWTAEGKFNPKVDVHHQVAIVFKTPEYKHNYAGSVYMELYRRSDKQSSEPRMFTYVPDEIESLRDSKKRRLNSYESQPSTSSGYDSSTPISPIADFSIYSGIPLQFENILESTESCDGLQLPEMVDADKLLELNGFTGDVISQLIADAPEPLYLCPKEKFPEATGSTEFNFQDYSTFPTESMLQEAFGGTESNFEEISTLPPEPTLPEEVTGSKELKDHDYSMQPPKITYMSHADFWAHVEHTSSSTSFSLTNMIRDGFDYVKNIFPSTTASGEEQIIDEMPCSGGLGIGSLAIYGLKSGMEKLISLDKPSHNTKSPKAISKSGQKEAASYDSFKTADDKIYAQSALCFDMTTLSIDDDEKKAVKQNVSMESPLTVEVQSATSTIYEGSKNEVGIYTKFEHFKESISCILKNRDKAVYLQYISKLLSVSDEDGNTFLHLAVREQSENANLIAKIIEMRPDFVNKQNNFKETPLHLATKMNEHKIVLLLLLKGGNPSIVNANGSNCYHITSRFKFTNAMKMLLLPSLKYGKDIPSIDDINYEGFAPIHLAVLNNAKECLNLLIQAGADVNIKDRKSGSAPLNLALKHQPSLVQDLLCHPHIDLLNQDFHGDTFIHVLCNMKGGIPVPRFKHSEDLVDWARKALALPSIDTCEDSSEGSDTDFSDEESENEEEATASAREYSILPEQIMNHEQLIIYDVDQNSLNEECEEQLRIYLDASSGWRKLGLSIGFSEKTLDGLATLSKNSSPSKVILRKIKVLYKNCDRQTLVNILNEADLKEAAKILK</sequence>
<name>A0AAV6U4F6_9ARAC</name>
<evidence type="ECO:0000256" key="5">
    <source>
        <dbReference type="ARBA" id="ARBA00022525"/>
    </source>
</evidence>
<keyword evidence="6" id="KW-0472">Membrane</keyword>
<evidence type="ECO:0000259" key="20">
    <source>
        <dbReference type="PROSITE" id="PS50017"/>
    </source>
</evidence>
<proteinExistence type="predicted"/>
<dbReference type="GO" id="GO:0005737">
    <property type="term" value="C:cytoplasm"/>
    <property type="evidence" value="ECO:0007669"/>
    <property type="project" value="InterPro"/>
</dbReference>
<dbReference type="SUPFAM" id="SSF48403">
    <property type="entry name" value="Ankyrin repeat"/>
    <property type="match status" value="1"/>
</dbReference>
<dbReference type="GO" id="GO:0000981">
    <property type="term" value="F:DNA-binding transcription factor activity, RNA polymerase II-specific"/>
    <property type="evidence" value="ECO:0007669"/>
    <property type="project" value="TreeGrafter"/>
</dbReference>
<protein>
    <recommendedName>
        <fullName evidence="24">Relish</fullName>
    </recommendedName>
</protein>
<feature type="coiled-coil region" evidence="18">
    <location>
        <begin position="147"/>
        <end position="195"/>
    </location>
</feature>
<keyword evidence="6" id="KW-1052">Target cell membrane</keyword>
<dbReference type="PANTHER" id="PTHR24169">
    <property type="entry name" value="NUCLEAR FACTOR NF-KAPPA-B PROTEIN"/>
    <property type="match status" value="1"/>
</dbReference>
<comment type="caution">
    <text evidence="22">The sequence shown here is derived from an EMBL/GenBank/DDBJ whole genome shotgun (WGS) entry which is preliminary data.</text>
</comment>
<keyword evidence="16" id="KW-1053">Target membrane</keyword>
<dbReference type="InterPro" id="IPR013783">
    <property type="entry name" value="Ig-like_fold"/>
</dbReference>
<feature type="compositionally biased region" description="Acidic residues" evidence="19">
    <location>
        <begin position="921"/>
        <end position="944"/>
    </location>
</feature>
<dbReference type="InterPro" id="IPR014756">
    <property type="entry name" value="Ig_E-set"/>
</dbReference>
<dbReference type="GO" id="GO:0044218">
    <property type="term" value="C:other organism cell membrane"/>
    <property type="evidence" value="ECO:0007669"/>
    <property type="project" value="UniProtKB-KW"/>
</dbReference>
<dbReference type="InterPro" id="IPR000451">
    <property type="entry name" value="NFkB/Dor"/>
</dbReference>
<dbReference type="Pfam" id="PF16179">
    <property type="entry name" value="RHD_dimer"/>
    <property type="match status" value="1"/>
</dbReference>
<keyword evidence="11 17" id="KW-0040">ANK repeat</keyword>
<comment type="subcellular location">
    <subcellularLocation>
        <location evidence="1">Nucleus</location>
    </subcellularLocation>
    <subcellularLocation>
        <location evidence="3">Secreted</location>
    </subcellularLocation>
    <subcellularLocation>
        <location evidence="2">Target cell membrane</location>
    </subcellularLocation>
</comment>
<evidence type="ECO:0000313" key="23">
    <source>
        <dbReference type="Proteomes" id="UP000827092"/>
    </source>
</evidence>
<dbReference type="InterPro" id="IPR036770">
    <property type="entry name" value="Ankyrin_rpt-contain_sf"/>
</dbReference>
<feature type="region of interest" description="Disordered" evidence="19">
    <location>
        <begin position="339"/>
        <end position="359"/>
    </location>
</feature>
<evidence type="ECO:0000259" key="21">
    <source>
        <dbReference type="PROSITE" id="PS50254"/>
    </source>
</evidence>
<keyword evidence="15" id="KW-0539">Nucleus</keyword>
<dbReference type="GO" id="GO:0005576">
    <property type="term" value="C:extracellular region"/>
    <property type="evidence" value="ECO:0007669"/>
    <property type="project" value="UniProtKB-SubCell"/>
</dbReference>
<accession>A0AAV6U4F6</accession>
<evidence type="ECO:0000256" key="15">
    <source>
        <dbReference type="ARBA" id="ARBA00023242"/>
    </source>
</evidence>
<evidence type="ECO:0000256" key="6">
    <source>
        <dbReference type="ARBA" id="ARBA00022537"/>
    </source>
</evidence>
<keyword evidence="13" id="KW-0010">Activator</keyword>
<dbReference type="InterPro" id="IPR002110">
    <property type="entry name" value="Ankyrin_rpt"/>
</dbReference>
<dbReference type="InterPro" id="IPR011029">
    <property type="entry name" value="DEATH-like_dom_sf"/>
</dbReference>
<dbReference type="GO" id="GO:0000978">
    <property type="term" value="F:RNA polymerase II cis-regulatory region sequence-specific DNA binding"/>
    <property type="evidence" value="ECO:0007669"/>
    <property type="project" value="TreeGrafter"/>
</dbReference>
<dbReference type="PROSITE" id="PS50017">
    <property type="entry name" value="DEATH_DOMAIN"/>
    <property type="match status" value="1"/>
</dbReference>
<gene>
    <name evidence="22" type="ORF">JTE90_024835</name>
</gene>
<organism evidence="22 23">
    <name type="scientific">Oedothorax gibbosus</name>
    <dbReference type="NCBI Taxonomy" id="931172"/>
    <lineage>
        <taxon>Eukaryota</taxon>
        <taxon>Metazoa</taxon>
        <taxon>Ecdysozoa</taxon>
        <taxon>Arthropoda</taxon>
        <taxon>Chelicerata</taxon>
        <taxon>Arachnida</taxon>
        <taxon>Araneae</taxon>
        <taxon>Araneomorphae</taxon>
        <taxon>Entelegynae</taxon>
        <taxon>Araneoidea</taxon>
        <taxon>Linyphiidae</taxon>
        <taxon>Erigoninae</taxon>
        <taxon>Oedothorax</taxon>
    </lineage>
</organism>
<evidence type="ECO:0000256" key="1">
    <source>
        <dbReference type="ARBA" id="ARBA00004123"/>
    </source>
</evidence>
<dbReference type="GO" id="GO:0006887">
    <property type="term" value="P:exocytosis"/>
    <property type="evidence" value="ECO:0007669"/>
    <property type="project" value="UniProtKB-KW"/>
</dbReference>
<dbReference type="EMBL" id="JAFNEN010000674">
    <property type="protein sequence ID" value="KAG8178713.1"/>
    <property type="molecule type" value="Genomic_DNA"/>
</dbReference>
<evidence type="ECO:0000256" key="19">
    <source>
        <dbReference type="SAM" id="MobiDB-lite"/>
    </source>
</evidence>
<dbReference type="Gene3D" id="1.25.40.20">
    <property type="entry name" value="Ankyrin repeat-containing domain"/>
    <property type="match status" value="2"/>
</dbReference>
<evidence type="ECO:0000256" key="14">
    <source>
        <dbReference type="ARBA" id="ARBA00023163"/>
    </source>
</evidence>
<dbReference type="InterPro" id="IPR000488">
    <property type="entry name" value="Death_dom"/>
</dbReference>
<evidence type="ECO:0000256" key="11">
    <source>
        <dbReference type="ARBA" id="ARBA00023043"/>
    </source>
</evidence>
<keyword evidence="12" id="KW-0238">DNA-binding</keyword>
<dbReference type="SMART" id="SM00429">
    <property type="entry name" value="IPT"/>
    <property type="match status" value="1"/>
</dbReference>
<dbReference type="PRINTS" id="PR00057">
    <property type="entry name" value="NFKBTNSCPFCT"/>
</dbReference>
<evidence type="ECO:0000256" key="13">
    <source>
        <dbReference type="ARBA" id="ARBA00023159"/>
    </source>
</evidence>
<keyword evidence="23" id="KW-1185">Reference proteome</keyword>
<feature type="domain" description="Death" evidence="20">
    <location>
        <begin position="992"/>
        <end position="1055"/>
    </location>
</feature>
<keyword evidence="18" id="KW-0175">Coiled coil</keyword>
<dbReference type="Pfam" id="PF12796">
    <property type="entry name" value="Ank_2"/>
    <property type="match status" value="1"/>
</dbReference>
<keyword evidence="8" id="KW-0528">Neurotoxin</keyword>
<dbReference type="PROSITE" id="PS50088">
    <property type="entry name" value="ANK_REPEAT"/>
    <property type="match status" value="2"/>
</dbReference>
<evidence type="ECO:0000256" key="9">
    <source>
        <dbReference type="ARBA" id="ARBA00023015"/>
    </source>
</evidence>
<evidence type="ECO:0000256" key="12">
    <source>
        <dbReference type="ARBA" id="ARBA00023125"/>
    </source>
</evidence>
<dbReference type="InterPro" id="IPR002909">
    <property type="entry name" value="IPT_dom"/>
</dbReference>
<dbReference type="GO" id="GO:0044231">
    <property type="term" value="C:host cell presynaptic membrane"/>
    <property type="evidence" value="ECO:0007669"/>
    <property type="project" value="UniProtKB-KW"/>
</dbReference>
<dbReference type="InterPro" id="IPR032397">
    <property type="entry name" value="RHD_dimer"/>
</dbReference>
<dbReference type="PROSITE" id="PS50254">
    <property type="entry name" value="REL_2"/>
    <property type="match status" value="1"/>
</dbReference>
<dbReference type="PANTHER" id="PTHR24169:SF28">
    <property type="entry name" value="NUCLEAR FACTOR NF-KAPPA-B P110 SUBUNIT"/>
    <property type="match status" value="1"/>
</dbReference>
<dbReference type="SMART" id="SM00248">
    <property type="entry name" value="ANK"/>
    <property type="match status" value="3"/>
</dbReference>
<evidence type="ECO:0000256" key="17">
    <source>
        <dbReference type="PROSITE-ProRule" id="PRU00023"/>
    </source>
</evidence>
<evidence type="ECO:0000256" key="18">
    <source>
        <dbReference type="SAM" id="Coils"/>
    </source>
</evidence>